<dbReference type="CDD" id="cd06225">
    <property type="entry name" value="HAMP"/>
    <property type="match status" value="1"/>
</dbReference>
<keyword evidence="4" id="KW-0807">Transducer</keyword>
<dbReference type="SMART" id="SM00283">
    <property type="entry name" value="MA"/>
    <property type="match status" value="1"/>
</dbReference>
<dbReference type="Gene3D" id="3.30.450.20">
    <property type="entry name" value="PAS domain"/>
    <property type="match status" value="2"/>
</dbReference>
<gene>
    <name evidence="9" type="ordered locus">Spirs_2650</name>
</gene>
<dbReference type="GO" id="GO:0004888">
    <property type="term" value="F:transmembrane signaling receptor activity"/>
    <property type="evidence" value="ECO:0007669"/>
    <property type="project" value="TreeGrafter"/>
</dbReference>
<dbReference type="InterPro" id="IPR004089">
    <property type="entry name" value="MCPsignal_dom"/>
</dbReference>
<evidence type="ECO:0000313" key="10">
    <source>
        <dbReference type="Proteomes" id="UP000002318"/>
    </source>
</evidence>
<sequence length="641" mass="69713">MKRKLRNEILIPILLTVVMVLGGMTTLIVVRVSKSAKQDAESLALEIAAHQGNQFISQIVVGLETAKTMSDTMASIVENKLNIGREEANIMLKTILQEHPDLLGVWMVWEPNAFDGRDKTYVDTAGHDQTGRFIPYWNRVGGLHLEPTMDYDGGVYYEVPLQEDRLYVTEPTVYEIGGKDTMVISLSAPIRVNGKAVGVAGIDLSMEQMQTLVAGIKPFEVGYAYAVSQELTIAAHPQSDMIGTSALEHIDPQYQQAFSEAVKNGTVFQFQQESAKDKVVSLQTIYPLHITGVEENWAFGISIPMDVVLTQARNLAFLSVAISIVAIILIALIIFLITRNIVQSIIKGIDLAKEIAMGNLTVAVDRHYLSRNDELGELAKNLNDMKNQLSRVVSEVINSAESITSGSGQLSESAEQLSQGASEQASSAEEVSASMEEMASSIRNNADNAAETERMSKQAAIEAKESGEIAARAVVAMKNIVEKITIIEEIARQTDLLALNAAIEAARAGEHGKGFAVVASEVRKLAERSQKAAGEINELSRHTVKEADESGQKLEALVPVIQKTAELVQEISAASKEQNSGAEQINQALLQLDQVIQHNASASEETASTAEELAAQAKLLQQVIAYFRVDEEENLPAVTDY</sequence>
<dbReference type="EMBL" id="CP002116">
    <property type="protein sequence ID" value="ADK81759.1"/>
    <property type="molecule type" value="Genomic_DNA"/>
</dbReference>
<dbReference type="FunFam" id="1.10.287.950:FF:000001">
    <property type="entry name" value="Methyl-accepting chemotaxis sensory transducer"/>
    <property type="match status" value="1"/>
</dbReference>
<dbReference type="CDD" id="cd12913">
    <property type="entry name" value="PDC1_MCP_like"/>
    <property type="match status" value="1"/>
</dbReference>
<proteinExistence type="inferred from homology"/>
<dbReference type="GO" id="GO:0006935">
    <property type="term" value="P:chemotaxis"/>
    <property type="evidence" value="ECO:0007669"/>
    <property type="project" value="UniProtKB-KW"/>
</dbReference>
<accession>E1R4L8</accession>
<feature type="compositionally biased region" description="Low complexity" evidence="5">
    <location>
        <begin position="411"/>
        <end position="439"/>
    </location>
</feature>
<feature type="transmembrane region" description="Helical" evidence="6">
    <location>
        <begin position="9"/>
        <end position="30"/>
    </location>
</feature>
<evidence type="ECO:0000259" key="8">
    <source>
        <dbReference type="PROSITE" id="PS50885"/>
    </source>
</evidence>
<keyword evidence="6" id="KW-0472">Membrane</keyword>
<comment type="similarity">
    <text evidence="3">Belongs to the methyl-accepting chemotaxis (MCP) protein family.</text>
</comment>
<reference evidence="9 10" key="1">
    <citation type="journal article" date="2010" name="Stand. Genomic Sci.">
        <title>Complete genome sequence of Spirochaeta smaragdinae type strain (SEBR 4228).</title>
        <authorList>
            <person name="Mavromatis K."/>
            <person name="Yasawong M."/>
            <person name="Chertkov O."/>
            <person name="Lapidus A."/>
            <person name="Lucas S."/>
            <person name="Nolan M."/>
            <person name="Del Rio T.G."/>
            <person name="Tice H."/>
            <person name="Cheng J.F."/>
            <person name="Pitluck S."/>
            <person name="Liolios K."/>
            <person name="Ivanova N."/>
            <person name="Tapia R."/>
            <person name="Han C."/>
            <person name="Bruce D."/>
            <person name="Goodwin L."/>
            <person name="Pati A."/>
            <person name="Chen A."/>
            <person name="Palaniappan K."/>
            <person name="Land M."/>
            <person name="Hauser L."/>
            <person name="Chang Y.J."/>
            <person name="Jeffries C.D."/>
            <person name="Detter J.C."/>
            <person name="Rohde M."/>
            <person name="Brambilla E."/>
            <person name="Spring S."/>
            <person name="Goker M."/>
            <person name="Sikorski J."/>
            <person name="Woyke T."/>
            <person name="Bristow J."/>
            <person name="Eisen J.A."/>
            <person name="Markowitz V."/>
            <person name="Hugenholtz P."/>
            <person name="Klenk H.P."/>
            <person name="Kyrpides N.C."/>
        </authorList>
    </citation>
    <scope>NUCLEOTIDE SEQUENCE [LARGE SCALE GENOMIC DNA]</scope>
    <source>
        <strain evidence="10">DSM 11293 / JCM 15392 / SEBR 4228</strain>
    </source>
</reference>
<dbReference type="InterPro" id="IPR003660">
    <property type="entry name" value="HAMP_dom"/>
</dbReference>
<feature type="transmembrane region" description="Helical" evidence="6">
    <location>
        <begin position="315"/>
        <end position="337"/>
    </location>
</feature>
<dbReference type="Pfam" id="PF00015">
    <property type="entry name" value="MCPsignal"/>
    <property type="match status" value="1"/>
</dbReference>
<feature type="domain" description="Methyl-accepting transducer" evidence="7">
    <location>
        <begin position="399"/>
        <end position="614"/>
    </location>
</feature>
<dbReference type="InterPro" id="IPR051310">
    <property type="entry name" value="MCP_chemotaxis"/>
</dbReference>
<keyword evidence="10" id="KW-1185">Reference proteome</keyword>
<evidence type="ECO:0000256" key="4">
    <source>
        <dbReference type="PROSITE-ProRule" id="PRU00284"/>
    </source>
</evidence>
<feature type="region of interest" description="Disordered" evidence="5">
    <location>
        <begin position="404"/>
        <end position="439"/>
    </location>
</feature>
<dbReference type="CDD" id="cd11386">
    <property type="entry name" value="MCP_signal"/>
    <property type="match status" value="1"/>
</dbReference>
<dbReference type="PANTHER" id="PTHR43531:SF11">
    <property type="entry name" value="METHYL-ACCEPTING CHEMOTAXIS PROTEIN 3"/>
    <property type="match status" value="1"/>
</dbReference>
<keyword evidence="6" id="KW-0812">Transmembrane</keyword>
<dbReference type="Proteomes" id="UP000002318">
    <property type="component" value="Chromosome"/>
</dbReference>
<keyword evidence="2" id="KW-0145">Chemotaxis</keyword>
<dbReference type="Pfam" id="PF22673">
    <property type="entry name" value="MCP-like_PDC_1"/>
    <property type="match status" value="1"/>
</dbReference>
<dbReference type="STRING" id="573413.Spirs_2650"/>
<dbReference type="SMART" id="SM00304">
    <property type="entry name" value="HAMP"/>
    <property type="match status" value="1"/>
</dbReference>
<feature type="domain" description="HAMP" evidence="8">
    <location>
        <begin position="339"/>
        <end position="394"/>
    </location>
</feature>
<name>E1R4L8_SEDSS</name>
<evidence type="ECO:0000256" key="2">
    <source>
        <dbReference type="ARBA" id="ARBA00022500"/>
    </source>
</evidence>
<evidence type="ECO:0000256" key="1">
    <source>
        <dbReference type="ARBA" id="ARBA00004370"/>
    </source>
</evidence>
<dbReference type="GO" id="GO:0005886">
    <property type="term" value="C:plasma membrane"/>
    <property type="evidence" value="ECO:0007669"/>
    <property type="project" value="TreeGrafter"/>
</dbReference>
<dbReference type="SUPFAM" id="SSF58104">
    <property type="entry name" value="Methyl-accepting chemotaxis protein (MCP) signaling domain"/>
    <property type="match status" value="1"/>
</dbReference>
<keyword evidence="6" id="KW-1133">Transmembrane helix</keyword>
<organism evidence="9 10">
    <name type="scientific">Sediminispirochaeta smaragdinae (strain DSM 11293 / JCM 15392 / SEBR 4228)</name>
    <name type="common">Spirochaeta smaragdinae</name>
    <dbReference type="NCBI Taxonomy" id="573413"/>
    <lineage>
        <taxon>Bacteria</taxon>
        <taxon>Pseudomonadati</taxon>
        <taxon>Spirochaetota</taxon>
        <taxon>Spirochaetia</taxon>
        <taxon>Spirochaetales</taxon>
        <taxon>Spirochaetaceae</taxon>
        <taxon>Sediminispirochaeta</taxon>
    </lineage>
</organism>
<dbReference type="Gene3D" id="1.10.287.950">
    <property type="entry name" value="Methyl-accepting chemotaxis protein"/>
    <property type="match status" value="1"/>
</dbReference>
<dbReference type="eggNOG" id="COG0840">
    <property type="taxonomic scope" value="Bacteria"/>
</dbReference>
<dbReference type="OrthoDB" id="344090at2"/>
<dbReference type="HOGENOM" id="CLU_000445_107_12_12"/>
<dbReference type="PANTHER" id="PTHR43531">
    <property type="entry name" value="PROTEIN ICFG"/>
    <property type="match status" value="1"/>
</dbReference>
<dbReference type="Pfam" id="PF00672">
    <property type="entry name" value="HAMP"/>
    <property type="match status" value="1"/>
</dbReference>
<comment type="subcellular location">
    <subcellularLocation>
        <location evidence="1">Membrane</location>
    </subcellularLocation>
</comment>
<dbReference type="PROSITE" id="PS50885">
    <property type="entry name" value="HAMP"/>
    <property type="match status" value="1"/>
</dbReference>
<dbReference type="KEGG" id="ssm:Spirs_2650"/>
<evidence type="ECO:0000259" key="7">
    <source>
        <dbReference type="PROSITE" id="PS50111"/>
    </source>
</evidence>
<dbReference type="GO" id="GO:0007165">
    <property type="term" value="P:signal transduction"/>
    <property type="evidence" value="ECO:0007669"/>
    <property type="project" value="UniProtKB-KW"/>
</dbReference>
<dbReference type="PROSITE" id="PS50111">
    <property type="entry name" value="CHEMOTAXIS_TRANSDUC_2"/>
    <property type="match status" value="1"/>
</dbReference>
<evidence type="ECO:0000256" key="5">
    <source>
        <dbReference type="SAM" id="MobiDB-lite"/>
    </source>
</evidence>
<evidence type="ECO:0000256" key="6">
    <source>
        <dbReference type="SAM" id="Phobius"/>
    </source>
</evidence>
<dbReference type="AlphaFoldDB" id="E1R4L8"/>
<dbReference type="RefSeq" id="WP_013255220.1">
    <property type="nucleotide sequence ID" value="NC_014364.1"/>
</dbReference>
<evidence type="ECO:0000256" key="3">
    <source>
        <dbReference type="ARBA" id="ARBA00029447"/>
    </source>
</evidence>
<protein>
    <submittedName>
        <fullName evidence="9">Methyl-accepting chemotaxis sensory transducer with Cache sensor</fullName>
    </submittedName>
</protein>
<evidence type="ECO:0000313" key="9">
    <source>
        <dbReference type="EMBL" id="ADK81759.1"/>
    </source>
</evidence>